<feature type="transmembrane region" description="Helical" evidence="8">
    <location>
        <begin position="396"/>
        <end position="418"/>
    </location>
</feature>
<feature type="transmembrane region" description="Helical" evidence="8">
    <location>
        <begin position="186"/>
        <end position="206"/>
    </location>
</feature>
<feature type="transmembrane region" description="Helical" evidence="8">
    <location>
        <begin position="330"/>
        <end position="350"/>
    </location>
</feature>
<feature type="compositionally biased region" description="Low complexity" evidence="7">
    <location>
        <begin position="37"/>
        <end position="48"/>
    </location>
</feature>
<name>A0A0A2VJA7_BEABA</name>
<feature type="transmembrane region" description="Helical" evidence="8">
    <location>
        <begin position="458"/>
        <end position="482"/>
    </location>
</feature>
<evidence type="ECO:0000259" key="9">
    <source>
        <dbReference type="PROSITE" id="PS50850"/>
    </source>
</evidence>
<evidence type="ECO:0000313" key="10">
    <source>
        <dbReference type="EMBL" id="KGQ06422.1"/>
    </source>
</evidence>
<dbReference type="InterPro" id="IPR020846">
    <property type="entry name" value="MFS_dom"/>
</dbReference>
<dbReference type="InterPro" id="IPR036259">
    <property type="entry name" value="MFS_trans_sf"/>
</dbReference>
<dbReference type="InterPro" id="IPR011701">
    <property type="entry name" value="MFS"/>
</dbReference>
<feature type="transmembrane region" description="Helical" evidence="8">
    <location>
        <begin position="258"/>
        <end position="277"/>
    </location>
</feature>
<sequence length="567" mass="60920">METETESGSLAKSGDSLPRQHSPDLDEKRMVKGLPEQQQQQQSADAASAPPPPRDMPGWKWTLVITAIYSSQFLFALDNTIVANVQPVIVQEFNAVQKLSWLSVAFLIGAASTNLVWGKVYGQFNAKWTYLLSVLVFEIGSAICGAAPNVDAFIIGRAICGVSGAGMYVGLMTMIALNTTMQERPVYVGGTGLVWGLGTVLGPIIGGAFTDSSAGWRWAFYINLVIGGLCAPVYVFMLPSKDPRPGVSALDRCRQFDYAGVLLMIGACGSFVMGVSFGGVTYPWNSARIIALFCVSAVLFIILGFQQVYTIWTDTVRRVCPVEFFGSRTVLILFVMTAAGGCGIFLPIYMAPLYFQFTRGDSALQSGVRLLPFVFLVIFTITTNGAMLARWGMYMPWYLVGGILVSIGGGLLYTVSLTTSVSNVYGYTVIVGFGVGMFAQASYSVAQAVVKPELVPSAIGFISTAQIFGITLSLAIANALFLNESERGIHELLPDVPVKEIAQTIAGAKSELLHQQSPEMTAKILTVIVNAQSKTYILVIVAGVLVTVLSLLMKRERLFIGHGAGGM</sequence>
<evidence type="ECO:0000256" key="5">
    <source>
        <dbReference type="ARBA" id="ARBA00022989"/>
    </source>
</evidence>
<evidence type="ECO:0000256" key="4">
    <source>
        <dbReference type="ARBA" id="ARBA00022692"/>
    </source>
</evidence>
<feature type="compositionally biased region" description="Polar residues" evidence="7">
    <location>
        <begin position="1"/>
        <end position="10"/>
    </location>
</feature>
<dbReference type="PROSITE" id="PS50850">
    <property type="entry name" value="MFS"/>
    <property type="match status" value="1"/>
</dbReference>
<evidence type="ECO:0000256" key="6">
    <source>
        <dbReference type="ARBA" id="ARBA00023136"/>
    </source>
</evidence>
<feature type="transmembrane region" description="Helical" evidence="8">
    <location>
        <begin position="370"/>
        <end position="389"/>
    </location>
</feature>
<dbReference type="Proteomes" id="UP000030106">
    <property type="component" value="Unassembled WGS sequence"/>
</dbReference>
<evidence type="ECO:0000256" key="2">
    <source>
        <dbReference type="ARBA" id="ARBA00007520"/>
    </source>
</evidence>
<protein>
    <submittedName>
        <fullName evidence="10">Putative HC-toxin efflux carrier TOXA</fullName>
    </submittedName>
</protein>
<dbReference type="SUPFAM" id="SSF103473">
    <property type="entry name" value="MFS general substrate transporter"/>
    <property type="match status" value="1"/>
</dbReference>
<evidence type="ECO:0000256" key="1">
    <source>
        <dbReference type="ARBA" id="ARBA00004141"/>
    </source>
</evidence>
<dbReference type="PANTHER" id="PTHR23501">
    <property type="entry name" value="MAJOR FACILITATOR SUPERFAMILY"/>
    <property type="match status" value="1"/>
</dbReference>
<feature type="transmembrane region" description="Helical" evidence="8">
    <location>
        <begin position="154"/>
        <end position="177"/>
    </location>
</feature>
<dbReference type="GO" id="GO:0022857">
    <property type="term" value="F:transmembrane transporter activity"/>
    <property type="evidence" value="ECO:0007669"/>
    <property type="project" value="InterPro"/>
</dbReference>
<organism evidence="10 11">
    <name type="scientific">Beauveria bassiana D1-5</name>
    <dbReference type="NCBI Taxonomy" id="1245745"/>
    <lineage>
        <taxon>Eukaryota</taxon>
        <taxon>Fungi</taxon>
        <taxon>Dikarya</taxon>
        <taxon>Ascomycota</taxon>
        <taxon>Pezizomycotina</taxon>
        <taxon>Sordariomycetes</taxon>
        <taxon>Hypocreomycetidae</taxon>
        <taxon>Hypocreales</taxon>
        <taxon>Cordycipitaceae</taxon>
        <taxon>Beauveria</taxon>
    </lineage>
</organism>
<accession>A0A0A2VJA7</accession>
<dbReference type="Gene3D" id="1.20.1250.20">
    <property type="entry name" value="MFS general substrate transporter like domains"/>
    <property type="match status" value="1"/>
</dbReference>
<dbReference type="AlphaFoldDB" id="A0A0A2VJA7"/>
<dbReference type="PANTHER" id="PTHR23501:SF12">
    <property type="entry name" value="MAJOR FACILITATOR SUPERFAMILY (MFS) PROFILE DOMAIN-CONTAINING PROTEIN-RELATED"/>
    <property type="match status" value="1"/>
</dbReference>
<keyword evidence="4 8" id="KW-0812">Transmembrane</keyword>
<dbReference type="GO" id="GO:0005886">
    <property type="term" value="C:plasma membrane"/>
    <property type="evidence" value="ECO:0007669"/>
    <property type="project" value="TreeGrafter"/>
</dbReference>
<comment type="similarity">
    <text evidence="2">Belongs to the major facilitator superfamily. TCR/Tet family.</text>
</comment>
<feature type="transmembrane region" description="Helical" evidence="8">
    <location>
        <begin position="99"/>
        <end position="117"/>
    </location>
</feature>
<comment type="subcellular location">
    <subcellularLocation>
        <location evidence="1">Membrane</location>
        <topology evidence="1">Multi-pass membrane protein</topology>
    </subcellularLocation>
</comment>
<evidence type="ECO:0000313" key="11">
    <source>
        <dbReference type="Proteomes" id="UP000030106"/>
    </source>
</evidence>
<evidence type="ECO:0000256" key="7">
    <source>
        <dbReference type="SAM" id="MobiDB-lite"/>
    </source>
</evidence>
<keyword evidence="5 8" id="KW-1133">Transmembrane helix</keyword>
<dbReference type="OrthoDB" id="10021397at2759"/>
<dbReference type="eggNOG" id="KOG0254">
    <property type="taxonomic scope" value="Eukaryota"/>
</dbReference>
<feature type="domain" description="Major facilitator superfamily (MFS) profile" evidence="9">
    <location>
        <begin position="64"/>
        <end position="558"/>
    </location>
</feature>
<dbReference type="HOGENOM" id="CLU_000960_22_1_1"/>
<reference evidence="10 11" key="1">
    <citation type="submission" date="2012-10" db="EMBL/GenBank/DDBJ databases">
        <title>Genome sequencing and analysis of entomopathogenic fungi Beauveria bassiana D1-5.</title>
        <authorList>
            <person name="Li Q."/>
            <person name="Wang L."/>
            <person name="Zhang Z."/>
            <person name="Wang Q."/>
            <person name="Ren J."/>
            <person name="Wang M."/>
            <person name="Xu W."/>
            <person name="Wang J."/>
            <person name="Lu Y."/>
            <person name="Du Q."/>
            <person name="Sun Z."/>
        </authorList>
    </citation>
    <scope>NUCLEOTIDE SEQUENCE [LARGE SCALE GENOMIC DNA]</scope>
    <source>
        <strain evidence="10 11">D1-5</strain>
    </source>
</reference>
<feature type="transmembrane region" description="Helical" evidence="8">
    <location>
        <begin position="218"/>
        <end position="237"/>
    </location>
</feature>
<keyword evidence="3" id="KW-0813">Transport</keyword>
<feature type="compositionally biased region" description="Basic and acidic residues" evidence="7">
    <location>
        <begin position="21"/>
        <end position="30"/>
    </location>
</feature>
<proteinExistence type="inferred from homology"/>
<gene>
    <name evidence="10" type="ORF">BBAD15_g8267</name>
</gene>
<evidence type="ECO:0000256" key="3">
    <source>
        <dbReference type="ARBA" id="ARBA00022448"/>
    </source>
</evidence>
<dbReference type="EMBL" id="ANFO01000817">
    <property type="protein sequence ID" value="KGQ06422.1"/>
    <property type="molecule type" value="Genomic_DNA"/>
</dbReference>
<feature type="transmembrane region" description="Helical" evidence="8">
    <location>
        <begin position="129"/>
        <end position="148"/>
    </location>
</feature>
<feature type="transmembrane region" description="Helical" evidence="8">
    <location>
        <begin position="535"/>
        <end position="553"/>
    </location>
</feature>
<evidence type="ECO:0000256" key="8">
    <source>
        <dbReference type="SAM" id="Phobius"/>
    </source>
</evidence>
<dbReference type="STRING" id="1245745.A0A0A2VJA7"/>
<feature type="transmembrane region" description="Helical" evidence="8">
    <location>
        <begin position="289"/>
        <end position="309"/>
    </location>
</feature>
<dbReference type="CDD" id="cd17502">
    <property type="entry name" value="MFS_Azr1_MDR_like"/>
    <property type="match status" value="1"/>
</dbReference>
<keyword evidence="6 8" id="KW-0472">Membrane</keyword>
<comment type="caution">
    <text evidence="10">The sequence shown here is derived from an EMBL/GenBank/DDBJ whole genome shotgun (WGS) entry which is preliminary data.</text>
</comment>
<dbReference type="FunFam" id="1.20.1250.20:FF:000429">
    <property type="entry name" value="MFS drug efflux transporter, putative"/>
    <property type="match status" value="1"/>
</dbReference>
<feature type="transmembrane region" description="Helical" evidence="8">
    <location>
        <begin position="424"/>
        <end position="446"/>
    </location>
</feature>
<feature type="region of interest" description="Disordered" evidence="7">
    <location>
        <begin position="1"/>
        <end position="53"/>
    </location>
</feature>
<dbReference type="Pfam" id="PF07690">
    <property type="entry name" value="MFS_1"/>
    <property type="match status" value="1"/>
</dbReference>